<dbReference type="AlphaFoldDB" id="A0A1Z4LU68"/>
<organism evidence="1 2">
    <name type="scientific">Calothrix parasitica NIES-267</name>
    <dbReference type="NCBI Taxonomy" id="1973488"/>
    <lineage>
        <taxon>Bacteria</taxon>
        <taxon>Bacillati</taxon>
        <taxon>Cyanobacteriota</taxon>
        <taxon>Cyanophyceae</taxon>
        <taxon>Nostocales</taxon>
        <taxon>Calotrichaceae</taxon>
        <taxon>Calothrix</taxon>
    </lineage>
</organism>
<keyword evidence="2" id="KW-1185">Reference proteome</keyword>
<protein>
    <submittedName>
        <fullName evidence="1">Uncharacterized protein</fullName>
    </submittedName>
</protein>
<reference evidence="1 2" key="1">
    <citation type="submission" date="2017-06" db="EMBL/GenBank/DDBJ databases">
        <title>Genome sequencing of cyanobaciteial culture collection at National Institute for Environmental Studies (NIES).</title>
        <authorList>
            <person name="Hirose Y."/>
            <person name="Shimura Y."/>
            <person name="Fujisawa T."/>
            <person name="Nakamura Y."/>
            <person name="Kawachi M."/>
        </authorList>
    </citation>
    <scope>NUCLEOTIDE SEQUENCE [LARGE SCALE GENOMIC DNA]</scope>
    <source>
        <strain evidence="1 2">NIES-267</strain>
    </source>
</reference>
<evidence type="ECO:0000313" key="1">
    <source>
        <dbReference type="EMBL" id="BAY84701.1"/>
    </source>
</evidence>
<evidence type="ECO:0000313" key="2">
    <source>
        <dbReference type="Proteomes" id="UP000218418"/>
    </source>
</evidence>
<name>A0A1Z4LU68_9CYAN</name>
<sequence>MGEKNLHSLKASLQEKYSSWVIATSIKNHPYGR</sequence>
<gene>
    <name evidence="1" type="ORF">NIES267_41970</name>
</gene>
<accession>A0A1Z4LU68</accession>
<dbReference type="EMBL" id="AP018227">
    <property type="protein sequence ID" value="BAY84701.1"/>
    <property type="molecule type" value="Genomic_DNA"/>
</dbReference>
<dbReference type="Proteomes" id="UP000218418">
    <property type="component" value="Chromosome"/>
</dbReference>
<proteinExistence type="predicted"/>